<evidence type="ECO:0000256" key="4">
    <source>
        <dbReference type="ARBA" id="ARBA00007951"/>
    </source>
</evidence>
<evidence type="ECO:0000256" key="13">
    <source>
        <dbReference type="PIRSR" id="PIRSR001092-1"/>
    </source>
</evidence>
<evidence type="ECO:0000259" key="14">
    <source>
        <dbReference type="Pfam" id="PF01120"/>
    </source>
</evidence>
<name>A0A7M7IKC6_APIME</name>
<dbReference type="InterPro" id="IPR013780">
    <property type="entry name" value="Glyco_hydro_b"/>
</dbReference>
<dbReference type="OrthoDB" id="6039950at2759"/>
<reference evidence="16" key="1">
    <citation type="submission" date="2021-01" db="UniProtKB">
        <authorList>
            <consortium name="EnsemblMetazoa"/>
        </authorList>
    </citation>
    <scope>IDENTIFICATION</scope>
    <source>
        <strain evidence="16">DH4</strain>
    </source>
</reference>
<comment type="catalytic activity">
    <reaction evidence="1">
        <text>a neolactoside IV(2)-alpha-Fuc-nLc4Cer(d18:1(4E)) + H2O = a neolactoside nLc4Cer(d18:1(4E)) + L-fucose</text>
        <dbReference type="Rhea" id="RHEA:48224"/>
        <dbReference type="ChEBI" id="CHEBI:2181"/>
        <dbReference type="ChEBI" id="CHEBI:15377"/>
        <dbReference type="ChEBI" id="CHEBI:17006"/>
        <dbReference type="ChEBI" id="CHEBI:28691"/>
    </reaction>
    <physiologicalReaction direction="left-to-right" evidence="1">
        <dbReference type="Rhea" id="RHEA:48225"/>
    </physiologicalReaction>
</comment>
<evidence type="ECO:0000256" key="3">
    <source>
        <dbReference type="ARBA" id="ARBA00004071"/>
    </source>
</evidence>
<dbReference type="InterPro" id="IPR057739">
    <property type="entry name" value="Glyco_hydro_29_N"/>
</dbReference>
<sequence>MILSIYIVLIFSILCTSWEDQYISIITDKENYKIFRPIKAEVNKYFPTWNSLDSRPLPNWYNDAKFGIFIHWGIFSVPSFGSEWFWNNWKEEHIGTKYHDFMKQRYPPNFTYQDFAHDFTAEFFNASQWSELFQASGAKYIVLTSKHHEGYTLWPSKYSFSWNSIDVGPQKDLIGELATAIRNLTNLKFGLYYSLYEWYNPLYLFDKNNNFTTQIFVEQKIIPELYELIEKYKPEIIWSDGDWEASDDYWKSKEFLAWLYNESSVKNTVVVNDRWGQNISCHHGDFYTCSDRYNPGILLPHKWENCMTIDRKSWGFRRNAVLSEYFTLEELIKELVITVSCGGNLLMNVGPTKDGIITPIFEERLRKMVIYLIGDWLKINGEAIYNTEPWTIQNDTLTYNVWYTQNKNTKQIYAIILTWPNKGVLYLGSFRATTNTQISVLGSNLLIEWKQTIEKLKIFLPAELNRGQPAWTLKIK</sequence>
<dbReference type="FunFam" id="3.20.20.80:FF:000027">
    <property type="entry name" value="Alpha-L-fucosidase"/>
    <property type="match status" value="1"/>
</dbReference>
<dbReference type="SUPFAM" id="SSF51445">
    <property type="entry name" value="(Trans)glycosidases"/>
    <property type="match status" value="1"/>
</dbReference>
<keyword evidence="9 12" id="KW-0326">Glycosidase</keyword>
<dbReference type="InterPro" id="IPR031919">
    <property type="entry name" value="Fucosidase_C"/>
</dbReference>
<evidence type="ECO:0000256" key="2">
    <source>
        <dbReference type="ARBA" id="ARBA00000419"/>
    </source>
</evidence>
<dbReference type="PRINTS" id="PR00741">
    <property type="entry name" value="GLHYDRLASE29"/>
</dbReference>
<feature type="domain" description="Alpha-L-fucosidase C-terminal" evidence="15">
    <location>
        <begin position="393"/>
        <end position="476"/>
    </location>
</feature>
<dbReference type="PANTHER" id="PTHR10030:SF37">
    <property type="entry name" value="ALPHA-L-FUCOSIDASE-RELATED"/>
    <property type="match status" value="1"/>
</dbReference>
<evidence type="ECO:0000256" key="5">
    <source>
        <dbReference type="ARBA" id="ARBA00012662"/>
    </source>
</evidence>
<evidence type="ECO:0000256" key="6">
    <source>
        <dbReference type="ARBA" id="ARBA00022729"/>
    </source>
</evidence>
<evidence type="ECO:0000256" key="12">
    <source>
        <dbReference type="PIRNR" id="PIRNR001092"/>
    </source>
</evidence>
<accession>A0A7M7IKC6</accession>
<dbReference type="InterPro" id="IPR016286">
    <property type="entry name" value="FUC_metazoa-typ"/>
</dbReference>
<dbReference type="GO" id="GO:0005764">
    <property type="term" value="C:lysosome"/>
    <property type="evidence" value="ECO:0007669"/>
    <property type="project" value="TreeGrafter"/>
</dbReference>
<feature type="signal peptide" evidence="12">
    <location>
        <begin position="1"/>
        <end position="17"/>
    </location>
</feature>
<dbReference type="InterPro" id="IPR000933">
    <property type="entry name" value="Glyco_hydro_29"/>
</dbReference>
<comment type="function">
    <text evidence="3">Alpha-L-fucosidase is responsible for hydrolyzing the alpha-1,6-linked fucose joined to the reducing-end N-acetylglucosamine of the carbohydrate moieties of glycoproteins.</text>
</comment>
<dbReference type="PROSITE" id="PS00385">
    <property type="entry name" value="ALPHA_L_FUCOSIDASE"/>
    <property type="match status" value="1"/>
</dbReference>
<feature type="domain" description="Glycoside hydrolase family 29 N-terminal" evidence="14">
    <location>
        <begin position="41"/>
        <end position="382"/>
    </location>
</feature>
<keyword evidence="8" id="KW-0325">Glycoprotein</keyword>
<dbReference type="EC" id="3.2.1.51" evidence="5"/>
<dbReference type="Gene3D" id="3.20.20.80">
    <property type="entry name" value="Glycosidases"/>
    <property type="match status" value="1"/>
</dbReference>
<dbReference type="Gene3D" id="2.60.40.1180">
    <property type="entry name" value="Golgi alpha-mannosidase II"/>
    <property type="match status" value="1"/>
</dbReference>
<dbReference type="KEGG" id="ame:412394"/>
<dbReference type="PIRSF" id="PIRSF001092">
    <property type="entry name" value="Alpha-L-fucosidase"/>
    <property type="match status" value="1"/>
</dbReference>
<gene>
    <name evidence="16" type="primary">412394</name>
    <name evidence="18" type="synonym">LOC412394</name>
</gene>
<dbReference type="GO" id="GO:0004560">
    <property type="term" value="F:alpha-L-fucosidase activity"/>
    <property type="evidence" value="ECO:0007669"/>
    <property type="project" value="UniProtKB-EC"/>
</dbReference>
<evidence type="ECO:0000256" key="9">
    <source>
        <dbReference type="ARBA" id="ARBA00023295"/>
    </source>
</evidence>
<keyword evidence="6 12" id="KW-0732">Signal</keyword>
<evidence type="ECO:0000313" key="17">
    <source>
        <dbReference type="Proteomes" id="UP000005203"/>
    </source>
</evidence>
<reference evidence="18" key="2">
    <citation type="submission" date="2025-04" db="UniProtKB">
        <authorList>
            <consortium name="RefSeq"/>
        </authorList>
    </citation>
    <scope>IDENTIFICATION</scope>
    <source>
        <strain evidence="18">DH4</strain>
        <tissue evidence="18">Whole body</tissue>
    </source>
</reference>
<evidence type="ECO:0000256" key="1">
    <source>
        <dbReference type="ARBA" id="ARBA00000321"/>
    </source>
</evidence>
<dbReference type="Pfam" id="PF16757">
    <property type="entry name" value="Fucosidase_C"/>
    <property type="match status" value="1"/>
</dbReference>
<feature type="site" description="May be important for catalysis" evidence="13">
    <location>
        <position position="306"/>
    </location>
</feature>
<evidence type="ECO:0000313" key="18">
    <source>
        <dbReference type="RefSeq" id="XP_016772826.1"/>
    </source>
</evidence>
<dbReference type="Proteomes" id="UP000005203">
    <property type="component" value="Linkage group LG7"/>
</dbReference>
<evidence type="ECO:0000256" key="10">
    <source>
        <dbReference type="ARBA" id="ARBA00074133"/>
    </source>
</evidence>
<accession>A0A8B7KRI6</accession>
<dbReference type="EnsemblMetazoa" id="XM_016917337">
    <property type="protein sequence ID" value="XP_016772826"/>
    <property type="gene ID" value="LOC412394"/>
</dbReference>
<dbReference type="InterPro" id="IPR017853">
    <property type="entry name" value="GH"/>
</dbReference>
<comment type="catalytic activity">
    <reaction evidence="2">
        <text>a neolactoside IV(2)-alpha-Fuc-nLc4Cer(d18:0) + H2O = a neolactoside nLc4Cer(d18:0) + L-fucose</text>
        <dbReference type="Rhea" id="RHEA:49308"/>
        <dbReference type="ChEBI" id="CHEBI:2181"/>
        <dbReference type="ChEBI" id="CHEBI:15377"/>
        <dbReference type="ChEBI" id="CHEBI:91119"/>
        <dbReference type="ChEBI" id="CHEBI:91121"/>
    </reaction>
    <physiologicalReaction direction="left-to-right" evidence="2">
        <dbReference type="Rhea" id="RHEA:49309"/>
    </physiologicalReaction>
</comment>
<evidence type="ECO:0000256" key="11">
    <source>
        <dbReference type="ARBA" id="ARBA00081661"/>
    </source>
</evidence>
<feature type="chain" id="PRO_5044536209" description="Putative alpha-L-fucosidase" evidence="12">
    <location>
        <begin position="18"/>
        <end position="476"/>
    </location>
</feature>
<keyword evidence="17" id="KW-1185">Reference proteome</keyword>
<dbReference type="AlphaFoldDB" id="A0A7M7IKC6"/>
<evidence type="ECO:0000256" key="7">
    <source>
        <dbReference type="ARBA" id="ARBA00022801"/>
    </source>
</evidence>
<evidence type="ECO:0000313" key="16">
    <source>
        <dbReference type="EnsemblMetazoa" id="XP_016772826"/>
    </source>
</evidence>
<dbReference type="Pfam" id="PF01120">
    <property type="entry name" value="Alpha_L_fucos"/>
    <property type="match status" value="1"/>
</dbReference>
<protein>
    <recommendedName>
        <fullName evidence="10">Putative alpha-L-fucosidase</fullName>
        <ecNumber evidence="5">3.2.1.51</ecNumber>
    </recommendedName>
    <alternativeName>
        <fullName evidence="11">Alpha-L-fucoside fucohydrolase</fullName>
    </alternativeName>
</protein>
<dbReference type="RefSeq" id="XP_016772826.1">
    <property type="nucleotide sequence ID" value="XM_016917337.2"/>
</dbReference>
<proteinExistence type="inferred from homology"/>
<evidence type="ECO:0000256" key="8">
    <source>
        <dbReference type="ARBA" id="ARBA00023180"/>
    </source>
</evidence>
<organism evidence="16">
    <name type="scientific">Apis mellifera</name>
    <name type="common">Honeybee</name>
    <dbReference type="NCBI Taxonomy" id="7460"/>
    <lineage>
        <taxon>Eukaryota</taxon>
        <taxon>Metazoa</taxon>
        <taxon>Ecdysozoa</taxon>
        <taxon>Arthropoda</taxon>
        <taxon>Hexapoda</taxon>
        <taxon>Insecta</taxon>
        <taxon>Pterygota</taxon>
        <taxon>Neoptera</taxon>
        <taxon>Endopterygota</taxon>
        <taxon>Hymenoptera</taxon>
        <taxon>Apocrita</taxon>
        <taxon>Aculeata</taxon>
        <taxon>Apoidea</taxon>
        <taxon>Anthophila</taxon>
        <taxon>Apidae</taxon>
        <taxon>Apis</taxon>
    </lineage>
</organism>
<dbReference type="InterPro" id="IPR018526">
    <property type="entry name" value="Glyco_hydro_29_CS"/>
</dbReference>
<comment type="similarity">
    <text evidence="4 12">Belongs to the glycosyl hydrolase 29 family.</text>
</comment>
<keyword evidence="7 12" id="KW-0378">Hydrolase</keyword>
<evidence type="ECO:0000259" key="15">
    <source>
        <dbReference type="Pfam" id="PF16757"/>
    </source>
</evidence>
<dbReference type="GO" id="GO:0006004">
    <property type="term" value="P:fucose metabolic process"/>
    <property type="evidence" value="ECO:0007669"/>
    <property type="project" value="InterPro"/>
</dbReference>
<dbReference type="GO" id="GO:0016139">
    <property type="term" value="P:glycoside catabolic process"/>
    <property type="evidence" value="ECO:0007669"/>
    <property type="project" value="TreeGrafter"/>
</dbReference>
<dbReference type="SMART" id="SM00812">
    <property type="entry name" value="Alpha_L_fucos"/>
    <property type="match status" value="1"/>
</dbReference>
<dbReference type="PANTHER" id="PTHR10030">
    <property type="entry name" value="ALPHA-L-FUCOSIDASE"/>
    <property type="match status" value="1"/>
</dbReference>